<keyword evidence="2" id="KW-1185">Reference proteome</keyword>
<comment type="caution">
    <text evidence="1">The sequence shown here is derived from an EMBL/GenBank/DDBJ whole genome shotgun (WGS) entry which is preliminary data.</text>
</comment>
<dbReference type="AlphaFoldDB" id="A0AA88SX59"/>
<evidence type="ECO:0000313" key="1">
    <source>
        <dbReference type="EMBL" id="KAK2853997.1"/>
    </source>
</evidence>
<accession>A0AA88SX59</accession>
<sequence length="91" mass="10196">MSVTEGESPFSLPLPLEQLGRISTNGSMVNAASTCSWKIGQCLRSWSWMVLLRDWGGKNKGCKCFVMQREKCCLGYNWLVLQGTLNALNQH</sequence>
<name>A0AA88SX59_CHASR</name>
<dbReference type="Proteomes" id="UP001187415">
    <property type="component" value="Unassembled WGS sequence"/>
</dbReference>
<organism evidence="1 2">
    <name type="scientific">Channa striata</name>
    <name type="common">Snakehead murrel</name>
    <name type="synonym">Ophicephalus striatus</name>
    <dbReference type="NCBI Taxonomy" id="64152"/>
    <lineage>
        <taxon>Eukaryota</taxon>
        <taxon>Metazoa</taxon>
        <taxon>Chordata</taxon>
        <taxon>Craniata</taxon>
        <taxon>Vertebrata</taxon>
        <taxon>Euteleostomi</taxon>
        <taxon>Actinopterygii</taxon>
        <taxon>Neopterygii</taxon>
        <taxon>Teleostei</taxon>
        <taxon>Neoteleostei</taxon>
        <taxon>Acanthomorphata</taxon>
        <taxon>Anabantaria</taxon>
        <taxon>Anabantiformes</taxon>
        <taxon>Channoidei</taxon>
        <taxon>Channidae</taxon>
        <taxon>Channa</taxon>
    </lineage>
</organism>
<proteinExistence type="predicted"/>
<dbReference type="EMBL" id="JAUPFM010000004">
    <property type="protein sequence ID" value="KAK2853997.1"/>
    <property type="molecule type" value="Genomic_DNA"/>
</dbReference>
<gene>
    <name evidence="1" type="ORF">Q5P01_006658</name>
</gene>
<evidence type="ECO:0000313" key="2">
    <source>
        <dbReference type="Proteomes" id="UP001187415"/>
    </source>
</evidence>
<reference evidence="1" key="1">
    <citation type="submission" date="2023-07" db="EMBL/GenBank/DDBJ databases">
        <title>Chromosome-level Genome Assembly of Striped Snakehead (Channa striata).</title>
        <authorList>
            <person name="Liu H."/>
        </authorList>
    </citation>
    <scope>NUCLEOTIDE SEQUENCE</scope>
    <source>
        <strain evidence="1">Gz</strain>
        <tissue evidence="1">Muscle</tissue>
    </source>
</reference>
<protein>
    <submittedName>
        <fullName evidence="1">Uncharacterized protein</fullName>
    </submittedName>
</protein>